<proteinExistence type="predicted"/>
<evidence type="ECO:0000313" key="3">
    <source>
        <dbReference type="Proteomes" id="UP001063166"/>
    </source>
</evidence>
<evidence type="ECO:0000313" key="2">
    <source>
        <dbReference type="EMBL" id="GLB34445.1"/>
    </source>
</evidence>
<dbReference type="Proteomes" id="UP001063166">
    <property type="component" value="Unassembled WGS sequence"/>
</dbReference>
<accession>A0A9P3PEC4</accession>
<dbReference type="EMBL" id="BRPK01000002">
    <property type="protein sequence ID" value="GLB34445.1"/>
    <property type="molecule type" value="Genomic_DNA"/>
</dbReference>
<sequence>MTDFVIWNMLFGRLAMAPLCSHWTSDTARKITTAGCCYQCLTAVGAIPLRLKSNMTTSLSLPPDILETVLEDLAYDCKSLLHLSTLSFSGTFTSDLPIDILTIPPALKSLTFNHWRGKSVSESQSVLRLPSIPRRGPTKLRKLELAGAFTSKLVKYLTHPKSPIQLSDLRELRITDKAWEMVELLSEITKASEGSLECLVWLNQHFDFRDEALNLSNPELDLRDMRELRSCIWPESISVEEIEETLLSEYELDQALAFLCNKEAYPSLQKIKIEFQFLEESKVDAQLVESYIGKWFSLLSKTGYLEGSCILW</sequence>
<gene>
    <name evidence="2" type="ORF">LshimejAT787_0200100</name>
</gene>
<comment type="caution">
    <text evidence="2">The sequence shown here is derived from an EMBL/GenBank/DDBJ whole genome shotgun (WGS) entry which is preliminary data.</text>
</comment>
<feature type="signal peptide" evidence="1">
    <location>
        <begin position="1"/>
        <end position="17"/>
    </location>
</feature>
<feature type="chain" id="PRO_5040213001" description="F-box domain-containing protein" evidence="1">
    <location>
        <begin position="18"/>
        <end position="312"/>
    </location>
</feature>
<evidence type="ECO:0000256" key="1">
    <source>
        <dbReference type="SAM" id="SignalP"/>
    </source>
</evidence>
<name>A0A9P3PEC4_LYOSH</name>
<protein>
    <recommendedName>
        <fullName evidence="4">F-box domain-containing protein</fullName>
    </recommendedName>
</protein>
<keyword evidence="3" id="KW-1185">Reference proteome</keyword>
<reference evidence="2" key="1">
    <citation type="submission" date="2022-07" db="EMBL/GenBank/DDBJ databases">
        <title>The genome of Lyophyllum shimeji provides insight into the initial evolution of ectomycorrhizal fungal genome.</title>
        <authorList>
            <person name="Kobayashi Y."/>
            <person name="Shibata T."/>
            <person name="Hirakawa H."/>
            <person name="Shigenobu S."/>
            <person name="Nishiyama T."/>
            <person name="Yamada A."/>
            <person name="Hasebe M."/>
            <person name="Kawaguchi M."/>
        </authorList>
    </citation>
    <scope>NUCLEOTIDE SEQUENCE</scope>
    <source>
        <strain evidence="2">AT787</strain>
    </source>
</reference>
<organism evidence="2 3">
    <name type="scientific">Lyophyllum shimeji</name>
    <name type="common">Hon-shimeji</name>
    <name type="synonym">Tricholoma shimeji</name>
    <dbReference type="NCBI Taxonomy" id="47721"/>
    <lineage>
        <taxon>Eukaryota</taxon>
        <taxon>Fungi</taxon>
        <taxon>Dikarya</taxon>
        <taxon>Basidiomycota</taxon>
        <taxon>Agaricomycotina</taxon>
        <taxon>Agaricomycetes</taxon>
        <taxon>Agaricomycetidae</taxon>
        <taxon>Agaricales</taxon>
        <taxon>Tricholomatineae</taxon>
        <taxon>Lyophyllaceae</taxon>
        <taxon>Lyophyllum</taxon>
    </lineage>
</organism>
<evidence type="ECO:0008006" key="4">
    <source>
        <dbReference type="Google" id="ProtNLM"/>
    </source>
</evidence>
<dbReference type="AlphaFoldDB" id="A0A9P3PEC4"/>
<keyword evidence="1" id="KW-0732">Signal</keyword>